<evidence type="ECO:0000259" key="6">
    <source>
        <dbReference type="Pfam" id="PF04542"/>
    </source>
</evidence>
<accession>A0A3T0D2R1</accession>
<dbReference type="InterPro" id="IPR013325">
    <property type="entry name" value="RNA_pol_sigma_r2"/>
</dbReference>
<evidence type="ECO:0000313" key="8">
    <source>
        <dbReference type="EMBL" id="AZT89571.1"/>
    </source>
</evidence>
<dbReference type="SUPFAM" id="SSF88659">
    <property type="entry name" value="Sigma3 and sigma4 domains of RNA polymerase sigma factors"/>
    <property type="match status" value="1"/>
</dbReference>
<dbReference type="InterPro" id="IPR039425">
    <property type="entry name" value="RNA_pol_sigma-70-like"/>
</dbReference>
<evidence type="ECO:0000256" key="5">
    <source>
        <dbReference type="ARBA" id="ARBA00023163"/>
    </source>
</evidence>
<dbReference type="GO" id="GO:0006352">
    <property type="term" value="P:DNA-templated transcription initiation"/>
    <property type="evidence" value="ECO:0007669"/>
    <property type="project" value="InterPro"/>
</dbReference>
<dbReference type="GO" id="GO:0016987">
    <property type="term" value="F:sigma factor activity"/>
    <property type="evidence" value="ECO:0007669"/>
    <property type="project" value="UniProtKB-KW"/>
</dbReference>
<evidence type="ECO:0000256" key="3">
    <source>
        <dbReference type="ARBA" id="ARBA00023082"/>
    </source>
</evidence>
<dbReference type="Gene3D" id="1.10.10.10">
    <property type="entry name" value="Winged helix-like DNA-binding domain superfamily/Winged helix DNA-binding domain"/>
    <property type="match status" value="1"/>
</dbReference>
<dbReference type="KEGG" id="ccha:ELD05_02160"/>
<evidence type="ECO:0000256" key="4">
    <source>
        <dbReference type="ARBA" id="ARBA00023125"/>
    </source>
</evidence>
<keyword evidence="3" id="KW-0731">Sigma factor</keyword>
<proteinExistence type="inferred from homology"/>
<dbReference type="Gene3D" id="1.10.1740.10">
    <property type="match status" value="1"/>
</dbReference>
<keyword evidence="4" id="KW-0238">DNA-binding</keyword>
<name>A0A3T0D2R1_9FIRM</name>
<organism evidence="8 9">
    <name type="scientific">Caldicellulosiruptor changbaiensis</name>
    <dbReference type="NCBI Taxonomy" id="1222016"/>
    <lineage>
        <taxon>Bacteria</taxon>
        <taxon>Bacillati</taxon>
        <taxon>Bacillota</taxon>
        <taxon>Bacillota incertae sedis</taxon>
        <taxon>Caldicellulosiruptorales</taxon>
        <taxon>Caldicellulosiruptoraceae</taxon>
        <taxon>Caldicellulosiruptor</taxon>
    </lineage>
</organism>
<dbReference type="Pfam" id="PF04542">
    <property type="entry name" value="Sigma70_r2"/>
    <property type="match status" value="1"/>
</dbReference>
<dbReference type="NCBIfam" id="TIGR02937">
    <property type="entry name" value="sigma70-ECF"/>
    <property type="match status" value="1"/>
</dbReference>
<dbReference type="InterPro" id="IPR014284">
    <property type="entry name" value="RNA_pol_sigma-70_dom"/>
</dbReference>
<dbReference type="InterPro" id="IPR007630">
    <property type="entry name" value="RNA_pol_sigma70_r4"/>
</dbReference>
<dbReference type="Pfam" id="PF04545">
    <property type="entry name" value="Sigma70_r4"/>
    <property type="match status" value="1"/>
</dbReference>
<protein>
    <submittedName>
        <fullName evidence="8">Sigma-70 family RNA polymerase sigma factor</fullName>
    </submittedName>
</protein>
<feature type="domain" description="RNA polymerase sigma-70 region 4" evidence="7">
    <location>
        <begin position="121"/>
        <end position="170"/>
    </location>
</feature>
<sequence>MDERELVERAKKDKRYFEKLYEFYFDKIYTYIYYKTFNHPLTEDLTSETFMKVLKSLDKFEYKENHSFSAWIFKIAQNVVNDYYRAKKEYIDIEKITNHSSIKTPEDEVFDKIEKDTLKKALSKLTKDQQEVVILRYGANMKLNEIAKMKNKSDVAIRALFFRAIHSLKEMLLKEVHESE</sequence>
<evidence type="ECO:0000259" key="7">
    <source>
        <dbReference type="Pfam" id="PF04545"/>
    </source>
</evidence>
<dbReference type="RefSeq" id="WP_127351189.1">
    <property type="nucleotide sequence ID" value="NZ_CP034791.1"/>
</dbReference>
<dbReference type="EMBL" id="CP034791">
    <property type="protein sequence ID" value="AZT89571.1"/>
    <property type="molecule type" value="Genomic_DNA"/>
</dbReference>
<feature type="domain" description="RNA polymerase sigma-70 region 2" evidence="6">
    <location>
        <begin position="20"/>
        <end position="88"/>
    </location>
</feature>
<dbReference type="GO" id="GO:0003677">
    <property type="term" value="F:DNA binding"/>
    <property type="evidence" value="ECO:0007669"/>
    <property type="project" value="UniProtKB-KW"/>
</dbReference>
<dbReference type="InterPro" id="IPR036388">
    <property type="entry name" value="WH-like_DNA-bd_sf"/>
</dbReference>
<keyword evidence="5" id="KW-0804">Transcription</keyword>
<evidence type="ECO:0000313" key="9">
    <source>
        <dbReference type="Proteomes" id="UP000282930"/>
    </source>
</evidence>
<dbReference type="InterPro" id="IPR013324">
    <property type="entry name" value="RNA_pol_sigma_r3/r4-like"/>
</dbReference>
<dbReference type="PANTHER" id="PTHR43133:SF57">
    <property type="entry name" value="RNA POLYMERASE SIGMA-70 FACTOR"/>
    <property type="match status" value="1"/>
</dbReference>
<comment type="similarity">
    <text evidence="1">Belongs to the sigma-70 factor family. ECF subfamily.</text>
</comment>
<reference evidence="8 9" key="1">
    <citation type="submission" date="2018-12" db="EMBL/GenBank/DDBJ databases">
        <title>Genome sequence from the cellulolytic species, Caldicellulosiruptor changbaiensis.</title>
        <authorList>
            <person name="Blumer-Schuette S.E."/>
            <person name="Mendoza C."/>
        </authorList>
    </citation>
    <scope>NUCLEOTIDE SEQUENCE [LARGE SCALE GENOMIC DNA]</scope>
    <source>
        <strain evidence="8 9">CBS-Z</strain>
    </source>
</reference>
<gene>
    <name evidence="8" type="ORF">ELD05_02160</name>
</gene>
<keyword evidence="2" id="KW-0805">Transcription regulation</keyword>
<evidence type="ECO:0000256" key="1">
    <source>
        <dbReference type="ARBA" id="ARBA00010641"/>
    </source>
</evidence>
<dbReference type="PANTHER" id="PTHR43133">
    <property type="entry name" value="RNA POLYMERASE ECF-TYPE SIGMA FACTO"/>
    <property type="match status" value="1"/>
</dbReference>
<dbReference type="AlphaFoldDB" id="A0A3T0D2R1"/>
<evidence type="ECO:0000256" key="2">
    <source>
        <dbReference type="ARBA" id="ARBA00023015"/>
    </source>
</evidence>
<dbReference type="Proteomes" id="UP000282930">
    <property type="component" value="Chromosome"/>
</dbReference>
<dbReference type="SUPFAM" id="SSF88946">
    <property type="entry name" value="Sigma2 domain of RNA polymerase sigma factors"/>
    <property type="match status" value="1"/>
</dbReference>
<keyword evidence="9" id="KW-1185">Reference proteome</keyword>
<dbReference type="InterPro" id="IPR007627">
    <property type="entry name" value="RNA_pol_sigma70_r2"/>
</dbReference>